<evidence type="ECO:0000256" key="2">
    <source>
        <dbReference type="ARBA" id="ARBA00023125"/>
    </source>
</evidence>
<dbReference type="PANTHER" id="PTHR30349">
    <property type="entry name" value="PHAGE INTEGRASE-RELATED"/>
    <property type="match status" value="1"/>
</dbReference>
<dbReference type="Proteomes" id="UP001139450">
    <property type="component" value="Unassembled WGS sequence"/>
</dbReference>
<comment type="caution">
    <text evidence="5">The sequence shown here is derived from an EMBL/GenBank/DDBJ whole genome shotgun (WGS) entry which is preliminary data.</text>
</comment>
<dbReference type="InterPro" id="IPR025269">
    <property type="entry name" value="SAM-like_dom"/>
</dbReference>
<dbReference type="InterPro" id="IPR010998">
    <property type="entry name" value="Integrase_recombinase_N"/>
</dbReference>
<dbReference type="CDD" id="cd01185">
    <property type="entry name" value="INTN1_C_like"/>
    <property type="match status" value="1"/>
</dbReference>
<reference evidence="5" key="1">
    <citation type="submission" date="2022-04" db="EMBL/GenBank/DDBJ databases">
        <title>Mucilaginibacter sp. RS28 isolated from freshwater.</title>
        <authorList>
            <person name="Ko S.-R."/>
        </authorList>
    </citation>
    <scope>NUCLEOTIDE SEQUENCE</scope>
    <source>
        <strain evidence="5">RS28</strain>
    </source>
</reference>
<dbReference type="GO" id="GO:0015074">
    <property type="term" value="P:DNA integration"/>
    <property type="evidence" value="ECO:0007669"/>
    <property type="project" value="InterPro"/>
</dbReference>
<name>A0A9X1X2H1_9SPHI</name>
<dbReference type="Gene3D" id="1.10.443.10">
    <property type="entry name" value="Intergrase catalytic core"/>
    <property type="match status" value="1"/>
</dbReference>
<proteinExistence type="inferred from homology"/>
<evidence type="ECO:0000313" key="6">
    <source>
        <dbReference type="Proteomes" id="UP001139450"/>
    </source>
</evidence>
<sequence length="421" mass="49054">MIRTVCINFALKKSKTLKDGKAPVYLRLTVAGERVEFTTRRYIKPERWNADQQKMTGTNEEARVFNHYLKTLEQQVYDEHRKMMNANANICVEDLKNRLLGKEQKERQKMLIPIFKEHNKRLQMLIGKEYSQGTLTIFETTFRHVTEFIHWQYRKADIDIKAVDHEFITSFDFYLRSECNCANNTTVKYVKNFKKIIRLCIANGWLDKDPFVNYKPKVKEVVRDFLTKDEIQAMADAKLVTNRVRQVRDIFLFSCFTGLAYADVKKLKRSEIIKGIDGQQWIFTSRQKTETTSRIPLLPTALKILEKYEDNPECLHNDKALPVLSNQKMNSYLKEIADAVGINKELTFHIARHTFATVVTLSNGVSIESVSKMLGHRNIRTTQHYAKILDAKVSEDMAVLKEKLTVTENKLSKIENGYHTL</sequence>
<dbReference type="PROSITE" id="PS51898">
    <property type="entry name" value="TYR_RECOMBINASE"/>
    <property type="match status" value="1"/>
</dbReference>
<dbReference type="Pfam" id="PF00589">
    <property type="entry name" value="Phage_integrase"/>
    <property type="match status" value="1"/>
</dbReference>
<dbReference type="InterPro" id="IPR050090">
    <property type="entry name" value="Tyrosine_recombinase_XerCD"/>
</dbReference>
<keyword evidence="6" id="KW-1185">Reference proteome</keyword>
<dbReference type="RefSeq" id="WP_245129761.1">
    <property type="nucleotide sequence ID" value="NZ_JALJEJ010000003.1"/>
</dbReference>
<dbReference type="Pfam" id="PF13102">
    <property type="entry name" value="Phage_int_SAM_5"/>
    <property type="match status" value="1"/>
</dbReference>
<gene>
    <name evidence="5" type="ORF">MUY27_09460</name>
</gene>
<dbReference type="GO" id="GO:0006310">
    <property type="term" value="P:DNA recombination"/>
    <property type="evidence" value="ECO:0007669"/>
    <property type="project" value="UniProtKB-KW"/>
</dbReference>
<dbReference type="Pfam" id="PF17293">
    <property type="entry name" value="Arm-DNA-bind_5"/>
    <property type="match status" value="1"/>
</dbReference>
<evidence type="ECO:0000256" key="1">
    <source>
        <dbReference type="ARBA" id="ARBA00008857"/>
    </source>
</evidence>
<dbReference type="SUPFAM" id="SSF56349">
    <property type="entry name" value="DNA breaking-rejoining enzymes"/>
    <property type="match status" value="1"/>
</dbReference>
<evidence type="ECO:0000259" key="4">
    <source>
        <dbReference type="PROSITE" id="PS51898"/>
    </source>
</evidence>
<dbReference type="InterPro" id="IPR011010">
    <property type="entry name" value="DNA_brk_join_enz"/>
</dbReference>
<comment type="similarity">
    <text evidence="1">Belongs to the 'phage' integrase family.</text>
</comment>
<dbReference type="PANTHER" id="PTHR30349:SF64">
    <property type="entry name" value="PROPHAGE INTEGRASE INTD-RELATED"/>
    <property type="match status" value="1"/>
</dbReference>
<accession>A0A9X1X2H1</accession>
<organism evidence="5 6">
    <name type="scientific">Mucilaginibacter straminoryzae</name>
    <dbReference type="NCBI Taxonomy" id="2932774"/>
    <lineage>
        <taxon>Bacteria</taxon>
        <taxon>Pseudomonadati</taxon>
        <taxon>Bacteroidota</taxon>
        <taxon>Sphingobacteriia</taxon>
        <taxon>Sphingobacteriales</taxon>
        <taxon>Sphingobacteriaceae</taxon>
        <taxon>Mucilaginibacter</taxon>
    </lineage>
</organism>
<evidence type="ECO:0000256" key="3">
    <source>
        <dbReference type="ARBA" id="ARBA00023172"/>
    </source>
</evidence>
<dbReference type="AlphaFoldDB" id="A0A9X1X2H1"/>
<protein>
    <submittedName>
        <fullName evidence="5">Site-specific integrase</fullName>
    </submittedName>
</protein>
<feature type="domain" description="Tyr recombinase" evidence="4">
    <location>
        <begin position="221"/>
        <end position="399"/>
    </location>
</feature>
<dbReference type="InterPro" id="IPR035386">
    <property type="entry name" value="Arm-DNA-bind_5"/>
</dbReference>
<dbReference type="Gene3D" id="1.10.150.130">
    <property type="match status" value="1"/>
</dbReference>
<dbReference type="InterPro" id="IPR002104">
    <property type="entry name" value="Integrase_catalytic"/>
</dbReference>
<keyword evidence="3" id="KW-0233">DNA recombination</keyword>
<dbReference type="InterPro" id="IPR013762">
    <property type="entry name" value="Integrase-like_cat_sf"/>
</dbReference>
<dbReference type="EMBL" id="JALJEJ010000003">
    <property type="protein sequence ID" value="MCJ8209934.1"/>
    <property type="molecule type" value="Genomic_DNA"/>
</dbReference>
<keyword evidence="2" id="KW-0238">DNA-binding</keyword>
<dbReference type="GO" id="GO:0003677">
    <property type="term" value="F:DNA binding"/>
    <property type="evidence" value="ECO:0007669"/>
    <property type="project" value="UniProtKB-KW"/>
</dbReference>
<evidence type="ECO:0000313" key="5">
    <source>
        <dbReference type="EMBL" id="MCJ8209934.1"/>
    </source>
</evidence>